<sequence length="66" mass="7870">MTVTEINPLPIPEQIIRMEEMWDSLRQEPQLIAPPEWHHEILNSRIERLKSNQAKTITLQELKARK</sequence>
<name>A0ABT1U9G2_9GAMM</name>
<dbReference type="Pfam" id="PF09720">
    <property type="entry name" value="Unstab_antitox"/>
    <property type="match status" value="1"/>
</dbReference>
<reference evidence="1 2" key="1">
    <citation type="submission" date="2022-07" db="EMBL/GenBank/DDBJ databases">
        <title>Methylomonas rivi sp. nov., Methylomonas rosea sp. nov., Methylomonas aureus sp. nov. and Methylomonas subterranea sp. nov., four novel methanotrophs isolated from a freshwater creek and the deep terrestrial subsurface.</title>
        <authorList>
            <person name="Abin C."/>
            <person name="Sankaranarayanan K."/>
            <person name="Garner C."/>
            <person name="Sindelar R."/>
            <person name="Kotary K."/>
            <person name="Garner R."/>
            <person name="Barclay S."/>
            <person name="Lawson P."/>
            <person name="Krumholz L."/>
        </authorList>
    </citation>
    <scope>NUCLEOTIDE SEQUENCE [LARGE SCALE GENOMIC DNA]</scope>
    <source>
        <strain evidence="1 2">WSC-6</strain>
    </source>
</reference>
<dbReference type="InterPro" id="IPR013406">
    <property type="entry name" value="CHP02574_addiction_mod"/>
</dbReference>
<comment type="caution">
    <text evidence="1">The sequence shown here is derived from an EMBL/GenBank/DDBJ whole genome shotgun (WGS) entry which is preliminary data.</text>
</comment>
<gene>
    <name evidence="1" type="ORF">NP596_18405</name>
</gene>
<evidence type="ECO:0000313" key="1">
    <source>
        <dbReference type="EMBL" id="MCQ8130437.1"/>
    </source>
</evidence>
<evidence type="ECO:0000313" key="2">
    <source>
        <dbReference type="Proteomes" id="UP001524586"/>
    </source>
</evidence>
<keyword evidence="2" id="KW-1185">Reference proteome</keyword>
<dbReference type="EMBL" id="JANIBK010000162">
    <property type="protein sequence ID" value="MCQ8130437.1"/>
    <property type="molecule type" value="Genomic_DNA"/>
</dbReference>
<organism evidence="1 2">
    <name type="scientific">Methylomonas rivi</name>
    <dbReference type="NCBI Taxonomy" id="2952226"/>
    <lineage>
        <taxon>Bacteria</taxon>
        <taxon>Pseudomonadati</taxon>
        <taxon>Pseudomonadota</taxon>
        <taxon>Gammaproteobacteria</taxon>
        <taxon>Methylococcales</taxon>
        <taxon>Methylococcaceae</taxon>
        <taxon>Methylomonas</taxon>
    </lineage>
</organism>
<protein>
    <submittedName>
        <fullName evidence="1">Addiction module protein</fullName>
    </submittedName>
</protein>
<dbReference type="RefSeq" id="WP_256616861.1">
    <property type="nucleotide sequence ID" value="NZ_JANIBK010000162.1"/>
</dbReference>
<accession>A0ABT1U9G2</accession>
<dbReference type="Proteomes" id="UP001524586">
    <property type="component" value="Unassembled WGS sequence"/>
</dbReference>
<proteinExistence type="predicted"/>